<feature type="domain" description="J" evidence="1">
    <location>
        <begin position="69"/>
        <end position="124"/>
    </location>
</feature>
<proteinExistence type="predicted"/>
<dbReference type="SUPFAM" id="SSF46565">
    <property type="entry name" value="Chaperone J-domain"/>
    <property type="match status" value="1"/>
</dbReference>
<dbReference type="PROSITE" id="PS50076">
    <property type="entry name" value="DNAJ_2"/>
    <property type="match status" value="1"/>
</dbReference>
<organism evidence="2 3">
    <name type="scientific">Quillaja saponaria</name>
    <name type="common">Soap bark tree</name>
    <dbReference type="NCBI Taxonomy" id="32244"/>
    <lineage>
        <taxon>Eukaryota</taxon>
        <taxon>Viridiplantae</taxon>
        <taxon>Streptophyta</taxon>
        <taxon>Embryophyta</taxon>
        <taxon>Tracheophyta</taxon>
        <taxon>Spermatophyta</taxon>
        <taxon>Magnoliopsida</taxon>
        <taxon>eudicotyledons</taxon>
        <taxon>Gunneridae</taxon>
        <taxon>Pentapetalae</taxon>
        <taxon>rosids</taxon>
        <taxon>fabids</taxon>
        <taxon>Fabales</taxon>
        <taxon>Quillajaceae</taxon>
        <taxon>Quillaja</taxon>
    </lineage>
</organism>
<evidence type="ECO:0000313" key="3">
    <source>
        <dbReference type="Proteomes" id="UP001163823"/>
    </source>
</evidence>
<evidence type="ECO:0000313" key="2">
    <source>
        <dbReference type="EMBL" id="KAJ7948528.1"/>
    </source>
</evidence>
<comment type="caution">
    <text evidence="2">The sequence shown here is derived from an EMBL/GenBank/DDBJ whole genome shotgun (WGS) entry which is preliminary data.</text>
</comment>
<evidence type="ECO:0000259" key="1">
    <source>
        <dbReference type="PROSITE" id="PS50076"/>
    </source>
</evidence>
<reference evidence="2" key="1">
    <citation type="journal article" date="2023" name="Science">
        <title>Elucidation of the pathway for biosynthesis of saponin adjuvants from the soapbark tree.</title>
        <authorList>
            <person name="Reed J."/>
            <person name="Orme A."/>
            <person name="El-Demerdash A."/>
            <person name="Owen C."/>
            <person name="Martin L.B.B."/>
            <person name="Misra R.C."/>
            <person name="Kikuchi S."/>
            <person name="Rejzek M."/>
            <person name="Martin A.C."/>
            <person name="Harkess A."/>
            <person name="Leebens-Mack J."/>
            <person name="Louveau T."/>
            <person name="Stephenson M.J."/>
            <person name="Osbourn A."/>
        </authorList>
    </citation>
    <scope>NUCLEOTIDE SEQUENCE</scope>
    <source>
        <strain evidence="2">S10</strain>
    </source>
</reference>
<dbReference type="CDD" id="cd06257">
    <property type="entry name" value="DnaJ"/>
    <property type="match status" value="1"/>
</dbReference>
<dbReference type="Pfam" id="PF00226">
    <property type="entry name" value="DnaJ"/>
    <property type="match status" value="1"/>
</dbReference>
<dbReference type="AlphaFoldDB" id="A0AAD7KZ97"/>
<accession>A0AAD7KZ97</accession>
<dbReference type="Proteomes" id="UP001163823">
    <property type="component" value="Chromosome 12"/>
</dbReference>
<dbReference type="EMBL" id="JARAOO010000012">
    <property type="protein sequence ID" value="KAJ7948528.1"/>
    <property type="molecule type" value="Genomic_DNA"/>
</dbReference>
<dbReference type="Gene3D" id="1.10.287.110">
    <property type="entry name" value="DnaJ domain"/>
    <property type="match status" value="1"/>
</dbReference>
<dbReference type="InterPro" id="IPR001623">
    <property type="entry name" value="DnaJ_domain"/>
</dbReference>
<name>A0AAD7KZ97_QUISA</name>
<dbReference type="InterPro" id="IPR036869">
    <property type="entry name" value="J_dom_sf"/>
</dbReference>
<dbReference type="KEGG" id="qsa:O6P43_028986"/>
<protein>
    <submittedName>
        <fullName evidence="2">DnaJ</fullName>
    </submittedName>
</protein>
<keyword evidence="3" id="KW-1185">Reference proteome</keyword>
<gene>
    <name evidence="2" type="ORF">O6P43_028986</name>
</gene>
<sequence>MLKRLMDPSSRAAKEVAEQKFIAGDLEGALKFAILSKKLDSHMEGIDEDVVAYQVHLAASKKSVTGETDWYKVLGVKSGFSDMENIKKNYNNLAAALLNRSRPAVDGAFRLIKQAWSKLSSDDQVELFSHKDVMCGNKVEKKACPRCKRWCKYETPKRCDHHVQRTKYDHKNPNSKTKTRTKNCLLVTCPSCRCQFDPKTSSTSNSRF</sequence>
<dbReference type="PANTHER" id="PTHR44137">
    <property type="entry name" value="BNAC03G44070D PROTEIN"/>
    <property type="match status" value="1"/>
</dbReference>
<dbReference type="SMART" id="SM00271">
    <property type="entry name" value="DnaJ"/>
    <property type="match status" value="1"/>
</dbReference>
<dbReference type="PANTHER" id="PTHR44137:SF32">
    <property type="entry name" value="DNAJ HEAT SHOCK AMINO-TERMINAL DOMAIN PROTEIN"/>
    <property type="match status" value="1"/>
</dbReference>